<reference evidence="2 3" key="1">
    <citation type="submission" date="2016-07" db="EMBL/GenBank/DDBJ databases">
        <title>Pervasive Adenine N6-methylation of Active Genes in Fungi.</title>
        <authorList>
            <consortium name="DOE Joint Genome Institute"/>
            <person name="Mondo S.J."/>
            <person name="Dannebaum R.O."/>
            <person name="Kuo R.C."/>
            <person name="Labutti K."/>
            <person name="Haridas S."/>
            <person name="Kuo A."/>
            <person name="Salamov A."/>
            <person name="Ahrendt S.R."/>
            <person name="Lipzen A."/>
            <person name="Sullivan W."/>
            <person name="Andreopoulos W.B."/>
            <person name="Clum A."/>
            <person name="Lindquist E."/>
            <person name="Daum C."/>
            <person name="Ramamoorthy G.K."/>
            <person name="Gryganskyi A."/>
            <person name="Culley D."/>
            <person name="Magnuson J.K."/>
            <person name="James T.Y."/>
            <person name="O'Malley M.A."/>
            <person name="Stajich J.E."/>
            <person name="Spatafora J.W."/>
            <person name="Visel A."/>
            <person name="Grigoriev I.V."/>
        </authorList>
    </citation>
    <scope>NUCLEOTIDE SEQUENCE [LARGE SCALE GENOMIC DNA]</scope>
    <source>
        <strain evidence="2 3">ATCC 12442</strain>
    </source>
</reference>
<dbReference type="Pfam" id="PF04031">
    <property type="entry name" value="Las1"/>
    <property type="match status" value="1"/>
</dbReference>
<dbReference type="GO" id="GO:0090730">
    <property type="term" value="C:Las1 complex"/>
    <property type="evidence" value="ECO:0007669"/>
    <property type="project" value="InterPro"/>
</dbReference>
<dbReference type="GeneID" id="63806599"/>
<proteinExistence type="predicted"/>
<sequence>MSLIPKVVPWTSTEEYLGVSDCLYSDDIVERKRGVGIVKAWRVRGKVPAAIDATANLTEIWVADQERSTTMTNNQLRHMYTIAIVRFVNTIVDLEQRGVYAQSVAMLANRIGMPAWFVELRHAGTHKQIPSLTVLRSACDQALQWLYDHYWSKQSRTLPADTLHEIQASLGAYVESRAAAGDGKAKSVKAEKQALGVLADLVGKLHIDAVRLYLVPTLLEVGFLVPTDKKLRPKFPDCKLTYDVVALWKPAFRLFQETWGDLVFFEELLSGIVNLLCPDSSETGIFGMADDAVGTSHAAALVGWVHWILQVYYSPDDSTETISIGSFLECCLRNPSYYARALLKVISTHDPTLKRDLRPFEASAKSKASKQTHASESDMMQEEATMQKRLDEFFGHSDDGMEAVPTSHMDDVPADKSKPMRWQRVPEESWVPGPIGTINGGQIPSLEWPLWLDTISH</sequence>
<gene>
    <name evidence="2" type="ORF">DL89DRAFT_289376</name>
</gene>
<dbReference type="GO" id="GO:0030687">
    <property type="term" value="C:preribosome, large subunit precursor"/>
    <property type="evidence" value="ECO:0007669"/>
    <property type="project" value="TreeGrafter"/>
</dbReference>
<dbReference type="EMBL" id="MCFD01000001">
    <property type="protein sequence ID" value="ORX73632.1"/>
    <property type="molecule type" value="Genomic_DNA"/>
</dbReference>
<protein>
    <submittedName>
        <fullName evidence="2">Las1-domain-containing protein</fullName>
    </submittedName>
</protein>
<dbReference type="PANTHER" id="PTHR15002">
    <property type="entry name" value="RIBOSOMAL BIOGENESIS PROTEIN LAS1L"/>
    <property type="match status" value="1"/>
</dbReference>
<evidence type="ECO:0000313" key="2">
    <source>
        <dbReference type="EMBL" id="ORX73632.1"/>
    </source>
</evidence>
<dbReference type="OrthoDB" id="10263222at2759"/>
<evidence type="ECO:0000256" key="1">
    <source>
        <dbReference type="SAM" id="MobiDB-lite"/>
    </source>
</evidence>
<comment type="caution">
    <text evidence="2">The sequence shown here is derived from an EMBL/GenBank/DDBJ whole genome shotgun (WGS) entry which is preliminary data.</text>
</comment>
<dbReference type="Proteomes" id="UP000193922">
    <property type="component" value="Unassembled WGS sequence"/>
</dbReference>
<evidence type="ECO:0000313" key="3">
    <source>
        <dbReference type="Proteomes" id="UP000193922"/>
    </source>
</evidence>
<dbReference type="PANTHER" id="PTHR15002:SF0">
    <property type="entry name" value="RIBOSOMAL BIOGENESIS PROTEIN LAS1L"/>
    <property type="match status" value="1"/>
</dbReference>
<feature type="region of interest" description="Disordered" evidence="1">
    <location>
        <begin position="357"/>
        <end position="382"/>
    </location>
</feature>
<organism evidence="2 3">
    <name type="scientific">Linderina pennispora</name>
    <dbReference type="NCBI Taxonomy" id="61395"/>
    <lineage>
        <taxon>Eukaryota</taxon>
        <taxon>Fungi</taxon>
        <taxon>Fungi incertae sedis</taxon>
        <taxon>Zoopagomycota</taxon>
        <taxon>Kickxellomycotina</taxon>
        <taxon>Kickxellomycetes</taxon>
        <taxon>Kickxellales</taxon>
        <taxon>Kickxellaceae</taxon>
        <taxon>Linderina</taxon>
    </lineage>
</organism>
<accession>A0A1Y1WJH2</accession>
<keyword evidence="3" id="KW-1185">Reference proteome</keyword>
<dbReference type="InterPro" id="IPR007174">
    <property type="entry name" value="Las1"/>
</dbReference>
<dbReference type="GO" id="GO:0004519">
    <property type="term" value="F:endonuclease activity"/>
    <property type="evidence" value="ECO:0007669"/>
    <property type="project" value="InterPro"/>
</dbReference>
<dbReference type="RefSeq" id="XP_040746843.1">
    <property type="nucleotide sequence ID" value="XM_040889951.1"/>
</dbReference>
<dbReference type="GO" id="GO:0000470">
    <property type="term" value="P:maturation of LSU-rRNA"/>
    <property type="evidence" value="ECO:0007669"/>
    <property type="project" value="TreeGrafter"/>
</dbReference>
<name>A0A1Y1WJH2_9FUNG</name>
<dbReference type="AlphaFoldDB" id="A0A1Y1WJH2"/>
<dbReference type="STRING" id="61395.A0A1Y1WJH2"/>
<dbReference type="GO" id="GO:0000460">
    <property type="term" value="P:maturation of 5.8S rRNA"/>
    <property type="evidence" value="ECO:0007669"/>
    <property type="project" value="TreeGrafter"/>
</dbReference>